<comment type="caution">
    <text evidence="2">The sequence shown here is derived from an EMBL/GenBank/DDBJ whole genome shotgun (WGS) entry which is preliminary data.</text>
</comment>
<reference evidence="3" key="1">
    <citation type="submission" date="2016-04" db="EMBL/GenBank/DDBJ databases">
        <authorList>
            <person name="Chen S.-C."/>
            <person name="Lai M.-C."/>
        </authorList>
    </citation>
    <scope>NUCLEOTIDE SEQUENCE [LARGE SCALE GENOMIC DNA]</scope>
    <source>
        <strain evidence="3">AB14</strain>
    </source>
</reference>
<keyword evidence="3" id="KW-1185">Reference proteome</keyword>
<dbReference type="InterPro" id="IPR040493">
    <property type="entry name" value="DUF5518"/>
</dbReference>
<gene>
    <name evidence="2" type="ORF">A6E15_12840</name>
</gene>
<feature type="transmembrane region" description="Helical" evidence="1">
    <location>
        <begin position="89"/>
        <end position="113"/>
    </location>
</feature>
<feature type="transmembrane region" description="Helical" evidence="1">
    <location>
        <begin position="34"/>
        <end position="54"/>
    </location>
</feature>
<dbReference type="OrthoDB" id="177437at2157"/>
<dbReference type="Proteomes" id="UP000189370">
    <property type="component" value="Unassembled WGS sequence"/>
</dbReference>
<organism evidence="2 3">
    <name type="scientific">Natrinema saccharevitans</name>
    <dbReference type="NCBI Taxonomy" id="301967"/>
    <lineage>
        <taxon>Archaea</taxon>
        <taxon>Methanobacteriati</taxon>
        <taxon>Methanobacteriota</taxon>
        <taxon>Stenosarchaea group</taxon>
        <taxon>Halobacteria</taxon>
        <taxon>Halobacteriales</taxon>
        <taxon>Natrialbaceae</taxon>
        <taxon>Natrinema</taxon>
    </lineage>
</organism>
<protein>
    <recommendedName>
        <fullName evidence="4">DUF5518 domain-containing protein</fullName>
    </recommendedName>
</protein>
<dbReference type="STRING" id="301967.A6E15_12840"/>
<accession>A0A1S8AZ05</accession>
<name>A0A1S8AZ05_9EURY</name>
<dbReference type="AlphaFoldDB" id="A0A1S8AZ05"/>
<sequence length="142" mass="14869">MEVPGAIAEPQWREPIVAGVASVPVTLVCQWRSAGTYVFVPVLLAGLLVGYLFAERPPSSRRAGTRAGLVGGLALLGDGVRYLTDIPEYSFPIGLSVLAGLYTVLVVVLYAGYFGLVGGLGGLVGGWLANWIDGPRSEPVAR</sequence>
<proteinExistence type="predicted"/>
<evidence type="ECO:0000313" key="2">
    <source>
        <dbReference type="EMBL" id="OLZ41816.1"/>
    </source>
</evidence>
<evidence type="ECO:0000313" key="3">
    <source>
        <dbReference type="Proteomes" id="UP000189370"/>
    </source>
</evidence>
<dbReference type="Pfam" id="PF17647">
    <property type="entry name" value="DUF5518"/>
    <property type="match status" value="1"/>
</dbReference>
<dbReference type="RefSeq" id="WP_076146815.1">
    <property type="nucleotide sequence ID" value="NZ_LWLN01000001.1"/>
</dbReference>
<keyword evidence="1" id="KW-0812">Transmembrane</keyword>
<keyword evidence="1" id="KW-1133">Transmembrane helix</keyword>
<keyword evidence="1" id="KW-0472">Membrane</keyword>
<evidence type="ECO:0008006" key="4">
    <source>
        <dbReference type="Google" id="ProtNLM"/>
    </source>
</evidence>
<evidence type="ECO:0000256" key="1">
    <source>
        <dbReference type="SAM" id="Phobius"/>
    </source>
</evidence>
<dbReference type="EMBL" id="LWLN01000001">
    <property type="protein sequence ID" value="OLZ41816.1"/>
    <property type="molecule type" value="Genomic_DNA"/>
</dbReference>